<dbReference type="InterPro" id="IPR000182">
    <property type="entry name" value="GNAT_dom"/>
</dbReference>
<dbReference type="Gene3D" id="3.40.630.30">
    <property type="match status" value="1"/>
</dbReference>
<dbReference type="AlphaFoldDB" id="A0A0B1DDU8"/>
<accession>A0A0B1DDU8</accession>
<dbReference type="InterPro" id="IPR016181">
    <property type="entry name" value="Acyl_CoA_acyltransferase"/>
</dbReference>
<reference evidence="2" key="1">
    <citation type="journal article" date="2014" name="DNA Res.">
        <title>A complete view of the genetic diversity of the Escherichia coli O-antigen biosynthesis gene cluster.</title>
        <authorList>
            <person name="Iguchi A."/>
            <person name="Iyoda S."/>
            <person name="Kikuchi T."/>
            <person name="Ogura Y."/>
            <person name="Katsura K."/>
            <person name="Ohnishi M."/>
            <person name="Hayashi T."/>
            <person name="Thomson N.R."/>
        </authorList>
    </citation>
    <scope>NUCLEOTIDE SEQUENCE</scope>
    <source>
        <strain evidence="2">99-1287</strain>
    </source>
</reference>
<evidence type="ECO:0000259" key="1">
    <source>
        <dbReference type="PROSITE" id="PS51186"/>
    </source>
</evidence>
<keyword evidence="2" id="KW-0808">Transferase</keyword>
<dbReference type="SUPFAM" id="SSF55729">
    <property type="entry name" value="Acyl-CoA N-acyltransferases (Nat)"/>
    <property type="match status" value="1"/>
</dbReference>
<dbReference type="Pfam" id="PF13527">
    <property type="entry name" value="Acetyltransf_9"/>
    <property type="match status" value="1"/>
</dbReference>
<protein>
    <submittedName>
        <fullName evidence="2">Putative acetyltransferase</fullName>
    </submittedName>
</protein>
<sequence>MYLRKVDMININMRKNNASREYLDICWDTFFKSKNRGLDLVAHFPWLTSGSSSFISYEVEKNNQIVGGLIVLERDIRNLKIGLVGLVCVKKECRGQGIFKALMRKMLISCKESHFSALYLWSSKHSIYEKFDFELHDKNILVKIKVINDGDFGKPILNNYGDVNIIHRTDLAVPPFASGIYELKTECGSIVYCESNGNKYIINHENTVENVILEFGKFNKGEFFLNTIIDRKNNILSMKDYFDVEIIRQNIQMVNLIDKASIDKVYKINFLVNERI</sequence>
<dbReference type="EMBL" id="AB812079">
    <property type="protein sequence ID" value="BAQ02009.1"/>
    <property type="molecule type" value="Genomic_DNA"/>
</dbReference>
<organism evidence="2">
    <name type="scientific">Escherichia coli</name>
    <dbReference type="NCBI Taxonomy" id="562"/>
    <lineage>
        <taxon>Bacteria</taxon>
        <taxon>Pseudomonadati</taxon>
        <taxon>Pseudomonadota</taxon>
        <taxon>Gammaproteobacteria</taxon>
        <taxon>Enterobacterales</taxon>
        <taxon>Enterobacteriaceae</taxon>
        <taxon>Escherichia</taxon>
    </lineage>
</organism>
<dbReference type="GO" id="GO:0016747">
    <property type="term" value="F:acyltransferase activity, transferring groups other than amino-acyl groups"/>
    <property type="evidence" value="ECO:0007669"/>
    <property type="project" value="InterPro"/>
</dbReference>
<dbReference type="PROSITE" id="PS51186">
    <property type="entry name" value="GNAT"/>
    <property type="match status" value="1"/>
</dbReference>
<evidence type="ECO:0000313" key="2">
    <source>
        <dbReference type="EMBL" id="BAQ02009.1"/>
    </source>
</evidence>
<proteinExistence type="predicted"/>
<dbReference type="CDD" id="cd04301">
    <property type="entry name" value="NAT_SF"/>
    <property type="match status" value="1"/>
</dbReference>
<name>A0A0B1DDU8_ECOLX</name>
<feature type="domain" description="N-acetyltransferase" evidence="1">
    <location>
        <begin position="11"/>
        <end position="157"/>
    </location>
</feature>